<accession>I7LJL1</accession>
<reference evidence="3" key="1">
    <citation type="journal article" date="2012" name="J. Bacteriol.">
        <title>Complete genome sequence of the hydrogenotrophic, methanogenic archaeon Methanoculleus bourgensis strain MS2T, isolated from a sewage sludge digester.</title>
        <authorList>
            <person name="Maus I."/>
            <person name="Wibberg D."/>
            <person name="Stantscheff R."/>
            <person name="Eikmeyer F.G."/>
            <person name="Seffner A."/>
            <person name="Boelter J."/>
            <person name="Szczepanowski R."/>
            <person name="Blom J."/>
            <person name="Jaenicke S."/>
            <person name="Konig H."/>
            <person name="Puhler A."/>
            <person name="Schluter A."/>
        </authorList>
    </citation>
    <scope>NUCLEOTIDE SEQUENCE [LARGE SCALE GENOMIC DNA]</scope>
    <source>
        <strain evidence="3">ATCC 43281 / DSM 3045 / OCM 15 / MS2</strain>
    </source>
</reference>
<evidence type="ECO:0008006" key="4">
    <source>
        <dbReference type="Google" id="ProtNLM"/>
    </source>
</evidence>
<evidence type="ECO:0000313" key="3">
    <source>
        <dbReference type="Proteomes" id="UP000009007"/>
    </source>
</evidence>
<protein>
    <recommendedName>
        <fullName evidence="4">DUF2029 domain-containing protein</fullName>
    </recommendedName>
</protein>
<dbReference type="AlphaFoldDB" id="I7LJL1"/>
<feature type="transmembrane region" description="Helical" evidence="1">
    <location>
        <begin position="354"/>
        <end position="380"/>
    </location>
</feature>
<gene>
    <name evidence="2" type="ordered locus">BN140_1159</name>
</gene>
<feature type="transmembrane region" description="Helical" evidence="1">
    <location>
        <begin position="392"/>
        <end position="415"/>
    </location>
</feature>
<organism evidence="2 3">
    <name type="scientific">Methanoculleus bourgensis (strain ATCC 43281 / DSM 3045 / OCM 15 / MS2)</name>
    <name type="common">Methanogenium bourgense</name>
    <dbReference type="NCBI Taxonomy" id="1201294"/>
    <lineage>
        <taxon>Archaea</taxon>
        <taxon>Methanobacteriati</taxon>
        <taxon>Methanobacteriota</taxon>
        <taxon>Stenosarchaea group</taxon>
        <taxon>Methanomicrobia</taxon>
        <taxon>Methanomicrobiales</taxon>
        <taxon>Methanomicrobiaceae</taxon>
        <taxon>Methanoculleus</taxon>
    </lineage>
</organism>
<keyword evidence="1" id="KW-0472">Membrane</keyword>
<sequence>MRKGKSGPAPVCSICGLTIRNIERRTFVHNLLLLGIASVLTKLIVLFVTVSVFHSFVDLFDISVYFGYAANVLGGQIPYIDFSIEYPFLFMIPVLIPLIPTILANDVTAYVMGFQVLMAFFDILTLFLVYLIGLQLFDSKRAFRAALLYATAFASSYFILTKYDSFPTFLLILAIFATVYGMPKRGYLAGILGFFTKVFPILAVPYLVLFNATKTSRKTELISVSKVAIVCIMFLLIPMISLVQDWYRPYLFATGADVGVYANTVTYTLYNVLNELLHLPISEEIISLAMYALIIGITGSLLLVSWVKGIRSPRRLLVLIAITLFSVIFCTKFHSPQYLVWLTPFYALLLIESYWNMLVFYLLQVVVYIEFPLAWGSLYVNRGYIHEIGTAGWYGSLTFFIIHAMVYVISILLIVKSDPSLYDDIRSSINCVISMVRRRDPPAIVRE</sequence>
<dbReference type="KEGG" id="mbg:BN140_1159"/>
<dbReference type="EMBL" id="HE964772">
    <property type="protein sequence ID" value="CCJ36082.1"/>
    <property type="molecule type" value="Genomic_DNA"/>
</dbReference>
<dbReference type="PATRIC" id="fig|1201294.9.peg.1278"/>
<feature type="transmembrane region" description="Helical" evidence="1">
    <location>
        <begin position="86"/>
        <end position="103"/>
    </location>
</feature>
<dbReference type="HOGENOM" id="CLU_699446_0_0_2"/>
<feature type="transmembrane region" description="Helical" evidence="1">
    <location>
        <begin position="142"/>
        <end position="160"/>
    </location>
</feature>
<feature type="transmembrane region" description="Helical" evidence="1">
    <location>
        <begin position="285"/>
        <end position="304"/>
    </location>
</feature>
<feature type="transmembrane region" description="Helical" evidence="1">
    <location>
        <begin position="189"/>
        <end position="209"/>
    </location>
</feature>
<proteinExistence type="predicted"/>
<dbReference type="RefSeq" id="WP_014867058.1">
    <property type="nucleotide sequence ID" value="NC_018227.2"/>
</dbReference>
<keyword evidence="1" id="KW-1133">Transmembrane helix</keyword>
<feature type="transmembrane region" description="Helical" evidence="1">
    <location>
        <begin position="109"/>
        <end position="130"/>
    </location>
</feature>
<feature type="transmembrane region" description="Helical" evidence="1">
    <location>
        <begin position="221"/>
        <end position="243"/>
    </location>
</feature>
<dbReference type="GeneID" id="13354803"/>
<evidence type="ECO:0000256" key="1">
    <source>
        <dbReference type="SAM" id="Phobius"/>
    </source>
</evidence>
<dbReference type="Proteomes" id="UP000009007">
    <property type="component" value="Chromosome I"/>
</dbReference>
<feature type="transmembrane region" description="Helical" evidence="1">
    <location>
        <begin position="31"/>
        <end position="56"/>
    </location>
</feature>
<name>I7LJL1_METBM</name>
<feature type="transmembrane region" description="Helical" evidence="1">
    <location>
        <begin position="166"/>
        <end position="182"/>
    </location>
</feature>
<keyword evidence="3" id="KW-1185">Reference proteome</keyword>
<evidence type="ECO:0000313" key="2">
    <source>
        <dbReference type="EMBL" id="CCJ36082.1"/>
    </source>
</evidence>
<keyword evidence="1" id="KW-0812">Transmembrane</keyword>
<feature type="transmembrane region" description="Helical" evidence="1">
    <location>
        <begin position="316"/>
        <end position="334"/>
    </location>
</feature>